<comment type="caution">
    <text evidence="1">The sequence shown here is derived from an EMBL/GenBank/DDBJ whole genome shotgun (WGS) entry which is preliminary data.</text>
</comment>
<organism evidence="1 2">
    <name type="scientific">Candidatus Methylophosphatis roskildensis</name>
    <dbReference type="NCBI Taxonomy" id="2899263"/>
    <lineage>
        <taxon>Bacteria</taxon>
        <taxon>Pseudomonadati</taxon>
        <taxon>Pseudomonadota</taxon>
        <taxon>Betaproteobacteria</taxon>
        <taxon>Nitrosomonadales</taxon>
        <taxon>Sterolibacteriaceae</taxon>
        <taxon>Candidatus Methylophosphatis</taxon>
    </lineage>
</organism>
<proteinExistence type="predicted"/>
<evidence type="ECO:0000313" key="2">
    <source>
        <dbReference type="Proteomes" id="UP000807785"/>
    </source>
</evidence>
<evidence type="ECO:0000313" key="1">
    <source>
        <dbReference type="EMBL" id="MBK6974687.1"/>
    </source>
</evidence>
<reference evidence="1" key="1">
    <citation type="submission" date="2020-10" db="EMBL/GenBank/DDBJ databases">
        <title>Connecting structure to function with the recovery of over 1000 high-quality activated sludge metagenome-assembled genomes encoding full-length rRNA genes using long-read sequencing.</title>
        <authorList>
            <person name="Singleton C.M."/>
            <person name="Petriglieri F."/>
            <person name="Kristensen J.M."/>
            <person name="Kirkegaard R.H."/>
            <person name="Michaelsen T.Y."/>
            <person name="Andersen M.H."/>
            <person name="Karst S.M."/>
            <person name="Dueholm M.S."/>
            <person name="Nielsen P.H."/>
            <person name="Albertsen M."/>
        </authorList>
    </citation>
    <scope>NUCLEOTIDE SEQUENCE</scope>
    <source>
        <strain evidence="1">Bjer_18-Q3-R1-45_BAT3C.347</strain>
    </source>
</reference>
<accession>A0A9D7EBS5</accession>
<sequence>MPAVQEAQTEFARFFSMKFRALVSNRRDGRILIQRIGDSGFRPFLRKKSDVPLEQWIANKRTEISAVPAWCFEVHEVPSLEELEDWNADGICETPTGYVVEPDGQGPDDSPSWLRCLGLI</sequence>
<gene>
    <name evidence="1" type="ORF">IPH26_17710</name>
</gene>
<dbReference type="AlphaFoldDB" id="A0A9D7EBS5"/>
<protein>
    <submittedName>
        <fullName evidence="1">Uncharacterized protein</fullName>
    </submittedName>
</protein>
<dbReference type="EMBL" id="JADJEV010000004">
    <property type="protein sequence ID" value="MBK6974687.1"/>
    <property type="molecule type" value="Genomic_DNA"/>
</dbReference>
<dbReference type="Proteomes" id="UP000807785">
    <property type="component" value="Unassembled WGS sequence"/>
</dbReference>
<name>A0A9D7EBS5_9PROT</name>